<dbReference type="InterPro" id="IPR041465">
    <property type="entry name" value="SfsA_N"/>
</dbReference>
<proteinExistence type="inferred from homology"/>
<evidence type="ECO:0000259" key="2">
    <source>
        <dbReference type="Pfam" id="PF03749"/>
    </source>
</evidence>
<dbReference type="Pfam" id="PF03749">
    <property type="entry name" value="SfsA"/>
    <property type="match status" value="1"/>
</dbReference>
<dbReference type="HAMAP" id="MF_00095">
    <property type="entry name" value="SfsA"/>
    <property type="match status" value="1"/>
</dbReference>
<dbReference type="RefSeq" id="WP_073039944.1">
    <property type="nucleotide sequence ID" value="NZ_FQVB01000024.1"/>
</dbReference>
<dbReference type="InterPro" id="IPR040452">
    <property type="entry name" value="SfsA_C"/>
</dbReference>
<protein>
    <recommendedName>
        <fullName evidence="1">Sugar fermentation stimulation protein homolog</fullName>
    </recommendedName>
</protein>
<dbReference type="Proteomes" id="UP000184076">
    <property type="component" value="Unassembled WGS sequence"/>
</dbReference>
<dbReference type="AlphaFoldDB" id="A0A1M5DPN3"/>
<evidence type="ECO:0000256" key="1">
    <source>
        <dbReference type="HAMAP-Rule" id="MF_00095"/>
    </source>
</evidence>
<evidence type="ECO:0000259" key="3">
    <source>
        <dbReference type="Pfam" id="PF17746"/>
    </source>
</evidence>
<organism evidence="4 5">
    <name type="scientific">Desulfacinum infernum DSM 9756</name>
    <dbReference type="NCBI Taxonomy" id="1121391"/>
    <lineage>
        <taxon>Bacteria</taxon>
        <taxon>Pseudomonadati</taxon>
        <taxon>Thermodesulfobacteriota</taxon>
        <taxon>Syntrophobacteria</taxon>
        <taxon>Syntrophobacterales</taxon>
        <taxon>Syntrophobacteraceae</taxon>
        <taxon>Desulfacinum</taxon>
    </lineage>
</organism>
<feature type="domain" description="SfsA N-terminal OB" evidence="3">
    <location>
        <begin position="23"/>
        <end position="90"/>
    </location>
</feature>
<evidence type="ECO:0000313" key="5">
    <source>
        <dbReference type="Proteomes" id="UP000184076"/>
    </source>
</evidence>
<dbReference type="Gene3D" id="2.40.50.580">
    <property type="match status" value="1"/>
</dbReference>
<accession>A0A1M5DPN3</accession>
<comment type="similarity">
    <text evidence="1">Belongs to the SfsA family.</text>
</comment>
<dbReference type="STRING" id="1121391.SAMN02745206_02486"/>
<dbReference type="EMBL" id="FQVB01000024">
    <property type="protein sequence ID" value="SHF68949.1"/>
    <property type="molecule type" value="Genomic_DNA"/>
</dbReference>
<dbReference type="GO" id="GO:0003677">
    <property type="term" value="F:DNA binding"/>
    <property type="evidence" value="ECO:0007669"/>
    <property type="project" value="InterPro"/>
</dbReference>
<dbReference type="PANTHER" id="PTHR30545:SF2">
    <property type="entry name" value="SUGAR FERMENTATION STIMULATION PROTEIN A"/>
    <property type="match status" value="1"/>
</dbReference>
<feature type="domain" description="Sugar fermentation stimulation protein C-terminal" evidence="2">
    <location>
        <begin position="94"/>
        <end position="230"/>
    </location>
</feature>
<reference evidence="5" key="1">
    <citation type="submission" date="2016-11" db="EMBL/GenBank/DDBJ databases">
        <authorList>
            <person name="Varghese N."/>
            <person name="Submissions S."/>
        </authorList>
    </citation>
    <scope>NUCLEOTIDE SEQUENCE [LARGE SCALE GENOMIC DNA]</scope>
    <source>
        <strain evidence="5">DSM 9756</strain>
    </source>
</reference>
<dbReference type="Pfam" id="PF17746">
    <property type="entry name" value="SfsA_N"/>
    <property type="match status" value="1"/>
</dbReference>
<keyword evidence="5" id="KW-1185">Reference proteome</keyword>
<sequence length="241" mass="26849">MKQNPLGDVCVSFSEPLEKGFFIRRYKRFLADVRLEDGRRVTVHCPNSGSMKGCLEEGAPVRLTPAPPGTNRKTAYTWEMIQIHGGWVGINTGIPNQLAALAAELRALPVFGDRVEVHREVPAGNHSRLDLLVETEREPLWVEVKNVTLVEDGAALFPDAVTSRGARHLEVLVDKVRQGHRAAMIYVVQRGDADRFAPAEVIDPVYAERYRWAVNQGVQVVAVQARVSPERICLERVLPAE</sequence>
<dbReference type="PANTHER" id="PTHR30545">
    <property type="entry name" value="SUGAR FERMENTATION STIMULATION PROTEIN A"/>
    <property type="match status" value="1"/>
</dbReference>
<gene>
    <name evidence="1" type="primary">sfsA</name>
    <name evidence="4" type="ORF">SAMN02745206_02486</name>
</gene>
<name>A0A1M5DPN3_9BACT</name>
<dbReference type="CDD" id="cd22359">
    <property type="entry name" value="SfsA-like_bacterial"/>
    <property type="match status" value="1"/>
</dbReference>
<dbReference type="NCBIfam" id="TIGR00230">
    <property type="entry name" value="sfsA"/>
    <property type="match status" value="1"/>
</dbReference>
<dbReference type="Gene3D" id="3.40.1350.60">
    <property type="match status" value="1"/>
</dbReference>
<evidence type="ECO:0000313" key="4">
    <source>
        <dbReference type="EMBL" id="SHF68949.1"/>
    </source>
</evidence>
<dbReference type="OrthoDB" id="9802365at2"/>
<dbReference type="InterPro" id="IPR005224">
    <property type="entry name" value="SfsA"/>
</dbReference>